<comment type="caution">
    <text evidence="2">The sequence shown here is derived from an EMBL/GenBank/DDBJ whole genome shotgun (WGS) entry which is preliminary data.</text>
</comment>
<keyword evidence="3" id="KW-1185">Reference proteome</keyword>
<dbReference type="RefSeq" id="WP_134843767.1">
    <property type="nucleotide sequence ID" value="NZ_SGVY01000027.1"/>
</dbReference>
<dbReference type="GeneID" id="302995702"/>
<proteinExistence type="predicted"/>
<gene>
    <name evidence="2" type="ORF">EXN75_10460</name>
</gene>
<dbReference type="Proteomes" id="UP000297872">
    <property type="component" value="Unassembled WGS sequence"/>
</dbReference>
<protein>
    <submittedName>
        <fullName evidence="2">Glycosyltransferase family 2 protein</fullName>
    </submittedName>
</protein>
<evidence type="ECO:0000313" key="3">
    <source>
        <dbReference type="Proteomes" id="UP000297872"/>
    </source>
</evidence>
<feature type="domain" description="Glycosyltransferase 2-like" evidence="1">
    <location>
        <begin position="8"/>
        <end position="173"/>
    </location>
</feature>
<dbReference type="Gene3D" id="3.90.550.10">
    <property type="entry name" value="Spore Coat Polysaccharide Biosynthesis Protein SpsA, Chain A"/>
    <property type="match status" value="1"/>
</dbReference>
<dbReference type="SUPFAM" id="SSF53448">
    <property type="entry name" value="Nucleotide-diphospho-sugar transferases"/>
    <property type="match status" value="1"/>
</dbReference>
<sequence length="311" mass="36051">MKHIPSVSILIPLYNAEAYIADTIERCLNQSYEDIEIIIVDDHSTDKSLSVAQQFECNNIHIYENPKKGGNSARNYAFQMSKGEYVKFLDADDYFSSEMLKKQVERLMKDGTDNSVVFSPVRMLYEDGHWLNPPRSIDFDHEPGIELLLDIWRGKGWHCPHCHLMHRKLVEKVGLWNENVIKNQDGEFFARVYAAADKTLAVPDEYAVWRQFNTGVHAVMRPEAIKSALYTQLTIGKLILDYQDNVETRAMIGRSIGFFVYGNWPHIKPFLQDVHAICSELKIKMLLPERKKLKLLILLFGWKRALDIMMK</sequence>
<organism evidence="2 3">
    <name type="scientific">Segatella hominis</name>
    <dbReference type="NCBI Taxonomy" id="2518605"/>
    <lineage>
        <taxon>Bacteria</taxon>
        <taxon>Pseudomonadati</taxon>
        <taxon>Bacteroidota</taxon>
        <taxon>Bacteroidia</taxon>
        <taxon>Bacteroidales</taxon>
        <taxon>Prevotellaceae</taxon>
        <taxon>Segatella</taxon>
    </lineage>
</organism>
<dbReference type="InterPro" id="IPR029044">
    <property type="entry name" value="Nucleotide-diphossugar_trans"/>
</dbReference>
<accession>A0A4Y8VH19</accession>
<evidence type="ECO:0000313" key="2">
    <source>
        <dbReference type="EMBL" id="TFH79244.1"/>
    </source>
</evidence>
<dbReference type="EMBL" id="SGVY01000027">
    <property type="protein sequence ID" value="TFH79244.1"/>
    <property type="molecule type" value="Genomic_DNA"/>
</dbReference>
<reference evidence="2 3" key="1">
    <citation type="submission" date="2019-02" db="EMBL/GenBank/DDBJ databases">
        <title>Draft Genome Sequence of the Prevotella sp. BCRC 81118, Isolated from Human Feces.</title>
        <authorList>
            <person name="Huang C.-H."/>
        </authorList>
    </citation>
    <scope>NUCLEOTIDE SEQUENCE [LARGE SCALE GENOMIC DNA]</scope>
    <source>
        <strain evidence="2 3">BCRC 81118</strain>
    </source>
</reference>
<dbReference type="PANTHER" id="PTHR22916:SF3">
    <property type="entry name" value="UDP-GLCNAC:BETAGAL BETA-1,3-N-ACETYLGLUCOSAMINYLTRANSFERASE-LIKE PROTEIN 1"/>
    <property type="match status" value="1"/>
</dbReference>
<dbReference type="Pfam" id="PF00535">
    <property type="entry name" value="Glycos_transf_2"/>
    <property type="match status" value="1"/>
</dbReference>
<keyword evidence="2" id="KW-0808">Transferase</keyword>
<dbReference type="GO" id="GO:0016758">
    <property type="term" value="F:hexosyltransferase activity"/>
    <property type="evidence" value="ECO:0007669"/>
    <property type="project" value="UniProtKB-ARBA"/>
</dbReference>
<dbReference type="PANTHER" id="PTHR22916">
    <property type="entry name" value="GLYCOSYLTRANSFERASE"/>
    <property type="match status" value="1"/>
</dbReference>
<dbReference type="AlphaFoldDB" id="A0A4Y8VH19"/>
<dbReference type="CDD" id="cd00761">
    <property type="entry name" value="Glyco_tranf_GTA_type"/>
    <property type="match status" value="1"/>
</dbReference>
<dbReference type="OrthoDB" id="1114838at2"/>
<evidence type="ECO:0000259" key="1">
    <source>
        <dbReference type="Pfam" id="PF00535"/>
    </source>
</evidence>
<dbReference type="InterPro" id="IPR001173">
    <property type="entry name" value="Glyco_trans_2-like"/>
</dbReference>
<name>A0A4Y8VH19_9BACT</name>